<feature type="compositionally biased region" description="Basic and acidic residues" evidence="5">
    <location>
        <begin position="250"/>
        <end position="267"/>
    </location>
</feature>
<dbReference type="InterPro" id="IPR022091">
    <property type="entry name" value="TMF_TATA-bd"/>
</dbReference>
<dbReference type="Pfam" id="PF12329">
    <property type="entry name" value="TMF_DNA_bd"/>
    <property type="match status" value="1"/>
</dbReference>
<dbReference type="PANTHER" id="PTHR46515:SF1">
    <property type="entry name" value="TATA ELEMENT MODULATORY FACTOR"/>
    <property type="match status" value="1"/>
</dbReference>
<feature type="region of interest" description="Disordered" evidence="5">
    <location>
        <begin position="933"/>
        <end position="988"/>
    </location>
</feature>
<sequence length="1100" mass="125115">MNWLDSSSFSGLLSQAQKSIDKVLDIPREDDKKTNQNLDTGKSQSQTPKTQEKKSSEQKSSNSWLSGADSFWGSLTQNVSGSPKTDTTQDKEKSSNDVETKNKTTSERANDIPPKESKLSSKPMNLKRSSKKKIPKKKVETSDSHPNENSATKSTPENEAGTETETPSDLKVQSDVIKKHKDGDFTDVDIGSISLDTLDGKNFEASNDDSLMSDNAVHDSSGNAKVKTESDVTVEHDEDVLMTENGKVVQGKEEERGDLEVEVETMKQTEMMEQVEKLEPVENDRNNKMEDEDLESIDVKINEEMKVDNQSKNSQKFGVDGRSDFRVDKDFLENGRSDFGVDKNFLETEDEQPERHQEQQLVAESVQNLDLFSSPVAASTPQRKEPSHYNTPSNDQGLLPYDTDDNGLLSNLNDLLKASEFPENVEQDVVLDPGDKADKDSNISNEMTRVNDDVEGLESKSDSKQENERFRQIIEVRESKLIDLSKENLNLQETNAVLRSQIEQLEELHKSEDAELEQMKEEFTKRIGESEAKLQAAAKERDLFKKQLEETQKCLSSDMERQLKEFQSLLQEKDEQVAQLMEEGEKLSKQILQRNTNIKKLRAKEKELNASNENLSTKFEAAEAEIERLTGILKERDDHEKEQDDAIKKLNAYTKKQEDVIAKQKVELEESAAKLPSLQTALDNAYKEMTELHKVNAAKSTEVQEATLSVEMTAKEELRIALEKLKKESQRECDVLAMEVTDLQTQLNRSEQQAARREDNLRQEIADIQMRLQEAEGRNQELTQSVSVATRPLLRQIENLQHSYGSQQTSWEKLEKNLTERLADAQNQLATAQEKERASTERSIELSSRVASLESQVANYRQEKSRIEAEFELEKAKLEALEDYKSRESGKIEALKSMHCKQLETMMVEKSLLEQQLVVERTKYESERKKLTKLEEQLKERPQKGEDIAEDDNEQDPAQQTTSDRRRSRNSSSSSVFSLSDAMSRNLPSGGTAILEELRATIRHKEGELVSMQSAISKLESSRESLTEELTSLMNTNESLTKENKQLQHTGKSFQELQTKYNALLQMYGEKQEETEELKLDLQDIKNMYKTQIQELLGGR</sequence>
<keyword evidence="2" id="KW-0333">Golgi apparatus</keyword>
<accession>A0A6S7I9L2</accession>
<feature type="compositionally biased region" description="Polar residues" evidence="5">
    <location>
        <begin position="73"/>
        <end position="86"/>
    </location>
</feature>
<evidence type="ECO:0000256" key="5">
    <source>
        <dbReference type="SAM" id="MobiDB-lite"/>
    </source>
</evidence>
<feature type="compositionally biased region" description="Polar residues" evidence="5">
    <location>
        <begin position="35"/>
        <end position="48"/>
    </location>
</feature>
<evidence type="ECO:0000256" key="3">
    <source>
        <dbReference type="ARBA" id="ARBA00023054"/>
    </source>
</evidence>
<dbReference type="Proteomes" id="UP001152795">
    <property type="component" value="Unassembled WGS sequence"/>
</dbReference>
<evidence type="ECO:0000256" key="4">
    <source>
        <dbReference type="SAM" id="Coils"/>
    </source>
</evidence>
<feature type="compositionally biased region" description="Basic and acidic residues" evidence="5">
    <location>
        <begin position="87"/>
        <end position="119"/>
    </location>
</feature>
<feature type="coiled-coil region" evidence="4">
    <location>
        <begin position="708"/>
        <end position="884"/>
    </location>
</feature>
<protein>
    <submittedName>
        <fullName evidence="6">Uncharacterized protein</fullName>
    </submittedName>
</protein>
<feature type="compositionally biased region" description="Polar residues" evidence="5">
    <location>
        <begin position="147"/>
        <end position="167"/>
    </location>
</feature>
<feature type="compositionally biased region" description="Basic and acidic residues" evidence="5">
    <location>
        <begin position="334"/>
        <end position="346"/>
    </location>
</feature>
<feature type="compositionally biased region" description="Low complexity" evidence="5">
    <location>
        <begin position="970"/>
        <end position="980"/>
    </location>
</feature>
<feature type="region of interest" description="Disordered" evidence="5">
    <location>
        <begin position="334"/>
        <end position="361"/>
    </location>
</feature>
<feature type="compositionally biased region" description="Basic and acidic residues" evidence="5">
    <location>
        <begin position="274"/>
        <end position="289"/>
    </location>
</feature>
<dbReference type="GO" id="GO:0005783">
    <property type="term" value="C:endoplasmic reticulum"/>
    <property type="evidence" value="ECO:0007669"/>
    <property type="project" value="TreeGrafter"/>
</dbReference>
<evidence type="ECO:0000313" key="6">
    <source>
        <dbReference type="EMBL" id="CAB4002842.1"/>
    </source>
</evidence>
<comment type="caution">
    <text evidence="6">The sequence shown here is derived from an EMBL/GenBank/DDBJ whole genome shotgun (WGS) entry which is preliminary data.</text>
</comment>
<gene>
    <name evidence="6" type="ORF">PACLA_8A027573</name>
</gene>
<dbReference type="AlphaFoldDB" id="A0A6S7I9L2"/>
<feature type="compositionally biased region" description="Polar residues" evidence="5">
    <location>
        <begin position="209"/>
        <end position="223"/>
    </location>
</feature>
<feature type="coiled-coil region" evidence="4">
    <location>
        <begin position="481"/>
        <end position="656"/>
    </location>
</feature>
<dbReference type="InterPro" id="IPR022092">
    <property type="entry name" value="TMF_DNA-bd"/>
</dbReference>
<comment type="subcellular location">
    <subcellularLocation>
        <location evidence="1">Golgi apparatus</location>
    </subcellularLocation>
</comment>
<organism evidence="6 7">
    <name type="scientific">Paramuricea clavata</name>
    <name type="common">Red gorgonian</name>
    <name type="synonym">Violescent sea-whip</name>
    <dbReference type="NCBI Taxonomy" id="317549"/>
    <lineage>
        <taxon>Eukaryota</taxon>
        <taxon>Metazoa</taxon>
        <taxon>Cnidaria</taxon>
        <taxon>Anthozoa</taxon>
        <taxon>Octocorallia</taxon>
        <taxon>Malacalcyonacea</taxon>
        <taxon>Plexauridae</taxon>
        <taxon>Paramuricea</taxon>
    </lineage>
</organism>
<feature type="compositionally biased region" description="Basic and acidic residues" evidence="5">
    <location>
        <begin position="226"/>
        <end position="235"/>
    </location>
</feature>
<dbReference type="OrthoDB" id="74178at2759"/>
<feature type="coiled-coil region" evidence="4">
    <location>
        <begin position="995"/>
        <end position="1088"/>
    </location>
</feature>
<feature type="region of interest" description="Disordered" evidence="5">
    <location>
        <begin position="20"/>
        <end position="174"/>
    </location>
</feature>
<reference evidence="6" key="1">
    <citation type="submission" date="2020-04" db="EMBL/GenBank/DDBJ databases">
        <authorList>
            <person name="Alioto T."/>
            <person name="Alioto T."/>
            <person name="Gomez Garrido J."/>
        </authorList>
    </citation>
    <scope>NUCLEOTIDE SEQUENCE</scope>
    <source>
        <strain evidence="6">A484AB</strain>
    </source>
</reference>
<dbReference type="EMBL" id="CACRXK020004466">
    <property type="protein sequence ID" value="CAB4002842.1"/>
    <property type="molecule type" value="Genomic_DNA"/>
</dbReference>
<evidence type="ECO:0000256" key="2">
    <source>
        <dbReference type="ARBA" id="ARBA00023034"/>
    </source>
</evidence>
<dbReference type="InterPro" id="IPR052602">
    <property type="entry name" value="Growth_transcription_reg"/>
</dbReference>
<feature type="region of interest" description="Disordered" evidence="5">
    <location>
        <begin position="209"/>
        <end position="296"/>
    </location>
</feature>
<evidence type="ECO:0000313" key="7">
    <source>
        <dbReference type="Proteomes" id="UP001152795"/>
    </source>
</evidence>
<name>A0A6S7I9L2_PARCT</name>
<keyword evidence="7" id="KW-1185">Reference proteome</keyword>
<feature type="region of interest" description="Disordered" evidence="5">
    <location>
        <begin position="377"/>
        <end position="403"/>
    </location>
</feature>
<feature type="compositionally biased region" description="Basic and acidic residues" evidence="5">
    <location>
        <begin position="137"/>
        <end position="146"/>
    </location>
</feature>
<dbReference type="GO" id="GO:0005794">
    <property type="term" value="C:Golgi apparatus"/>
    <property type="evidence" value="ECO:0007669"/>
    <property type="project" value="UniProtKB-SubCell"/>
</dbReference>
<feature type="compositionally biased region" description="Basic and acidic residues" evidence="5">
    <location>
        <begin position="933"/>
        <end position="947"/>
    </location>
</feature>
<proteinExistence type="predicted"/>
<feature type="compositionally biased region" description="Basic and acidic residues" evidence="5">
    <location>
        <begin position="20"/>
        <end position="34"/>
    </location>
</feature>
<dbReference type="Pfam" id="PF12325">
    <property type="entry name" value="TMF_TATA_bd"/>
    <property type="match status" value="1"/>
</dbReference>
<dbReference type="PANTHER" id="PTHR46515">
    <property type="entry name" value="TATA ELEMENT MODULATORY FACTOR TMF1"/>
    <property type="match status" value="1"/>
</dbReference>
<keyword evidence="3 4" id="KW-0175">Coiled coil</keyword>
<evidence type="ECO:0000256" key="1">
    <source>
        <dbReference type="ARBA" id="ARBA00004555"/>
    </source>
</evidence>